<keyword evidence="4" id="KW-1185">Reference proteome</keyword>
<organism evidence="3 4">
    <name type="scientific">Tengunoibacter tsumagoiensis</name>
    <dbReference type="NCBI Taxonomy" id="2014871"/>
    <lineage>
        <taxon>Bacteria</taxon>
        <taxon>Bacillati</taxon>
        <taxon>Chloroflexota</taxon>
        <taxon>Ktedonobacteria</taxon>
        <taxon>Ktedonobacterales</taxon>
        <taxon>Dictyobacteraceae</taxon>
        <taxon>Tengunoibacter</taxon>
    </lineage>
</organism>
<evidence type="ECO:0000256" key="2">
    <source>
        <dbReference type="SAM" id="Phobius"/>
    </source>
</evidence>
<dbReference type="AlphaFoldDB" id="A0A402A4J3"/>
<evidence type="ECO:0000256" key="1">
    <source>
        <dbReference type="SAM" id="MobiDB-lite"/>
    </source>
</evidence>
<protein>
    <submittedName>
        <fullName evidence="3">Uncharacterized protein</fullName>
    </submittedName>
</protein>
<accession>A0A402A4J3</accession>
<evidence type="ECO:0000313" key="3">
    <source>
        <dbReference type="EMBL" id="GCE14063.1"/>
    </source>
</evidence>
<gene>
    <name evidence="3" type="ORF">KTT_39220</name>
</gene>
<proteinExistence type="predicted"/>
<feature type="region of interest" description="Disordered" evidence="1">
    <location>
        <begin position="1"/>
        <end position="24"/>
    </location>
</feature>
<evidence type="ECO:0000313" key="4">
    <source>
        <dbReference type="Proteomes" id="UP000287352"/>
    </source>
</evidence>
<dbReference type="EMBL" id="BIFR01000001">
    <property type="protein sequence ID" value="GCE14063.1"/>
    <property type="molecule type" value="Genomic_DNA"/>
</dbReference>
<sequence length="88" mass="10155">MAQDEVGNVEQVALPNKTTQQRPVPVKRGGQGLWMEAFVALGCWMLAFTFVFFTQDANRYLFAGIAALMALVYSFMFVVRFRTWRQKR</sequence>
<dbReference type="Proteomes" id="UP000287352">
    <property type="component" value="Unassembled WGS sequence"/>
</dbReference>
<feature type="transmembrane region" description="Helical" evidence="2">
    <location>
        <begin position="33"/>
        <end position="54"/>
    </location>
</feature>
<feature type="transmembrane region" description="Helical" evidence="2">
    <location>
        <begin position="60"/>
        <end position="79"/>
    </location>
</feature>
<comment type="caution">
    <text evidence="3">The sequence shown here is derived from an EMBL/GenBank/DDBJ whole genome shotgun (WGS) entry which is preliminary data.</text>
</comment>
<keyword evidence="2" id="KW-0472">Membrane</keyword>
<reference evidence="4" key="1">
    <citation type="submission" date="2018-12" db="EMBL/GenBank/DDBJ databases">
        <title>Tengunoibacter tsumagoiensis gen. nov., sp. nov., Dictyobacter kobayashii sp. nov., D. alpinus sp. nov., and D. joshuensis sp. nov. and description of Dictyobacteraceae fam. nov. within the order Ktedonobacterales isolated from Tengu-no-mugimeshi.</title>
        <authorList>
            <person name="Wang C.M."/>
            <person name="Zheng Y."/>
            <person name="Sakai Y."/>
            <person name="Toyoda A."/>
            <person name="Minakuchi Y."/>
            <person name="Abe K."/>
            <person name="Yokota A."/>
            <person name="Yabe S."/>
        </authorList>
    </citation>
    <scope>NUCLEOTIDE SEQUENCE [LARGE SCALE GENOMIC DNA]</scope>
    <source>
        <strain evidence="4">Uno3</strain>
    </source>
</reference>
<keyword evidence="2" id="KW-1133">Transmembrane helix</keyword>
<name>A0A402A4J3_9CHLR</name>
<keyword evidence="2" id="KW-0812">Transmembrane</keyword>